<dbReference type="EMBL" id="CP045798">
    <property type="protein sequence ID" value="QNB46319.1"/>
    <property type="molecule type" value="Genomic_DNA"/>
</dbReference>
<keyword evidence="3 4" id="KW-0732">Signal</keyword>
<keyword evidence="6" id="KW-1185">Reference proteome</keyword>
<dbReference type="GO" id="GO:0030288">
    <property type="term" value="C:outer membrane-bounded periplasmic space"/>
    <property type="evidence" value="ECO:0007669"/>
    <property type="project" value="InterPro"/>
</dbReference>
<organism evidence="5 6">
    <name type="scientific">Thermanaerosceptrum fracticalcis</name>
    <dbReference type="NCBI Taxonomy" id="1712410"/>
    <lineage>
        <taxon>Bacteria</taxon>
        <taxon>Bacillati</taxon>
        <taxon>Bacillota</taxon>
        <taxon>Clostridia</taxon>
        <taxon>Eubacteriales</taxon>
        <taxon>Peptococcaceae</taxon>
        <taxon>Thermanaerosceptrum</taxon>
    </lineage>
</organism>
<dbReference type="InterPro" id="IPR018389">
    <property type="entry name" value="DctP_fam"/>
</dbReference>
<evidence type="ECO:0000256" key="3">
    <source>
        <dbReference type="ARBA" id="ARBA00022729"/>
    </source>
</evidence>
<dbReference type="Pfam" id="PF03480">
    <property type="entry name" value="DctP"/>
    <property type="match status" value="1"/>
</dbReference>
<dbReference type="KEGG" id="tfr:BR63_08335"/>
<evidence type="ECO:0000313" key="5">
    <source>
        <dbReference type="EMBL" id="QNB46319.1"/>
    </source>
</evidence>
<evidence type="ECO:0000256" key="1">
    <source>
        <dbReference type="ARBA" id="ARBA00009023"/>
    </source>
</evidence>
<gene>
    <name evidence="5" type="ORF">BR63_08335</name>
</gene>
<dbReference type="PIRSF" id="PIRSF006470">
    <property type="entry name" value="DctB"/>
    <property type="match status" value="1"/>
</dbReference>
<dbReference type="RefSeq" id="WP_034421992.1">
    <property type="nucleotide sequence ID" value="NZ_CP045798.1"/>
</dbReference>
<keyword evidence="2" id="KW-0813">Transport</keyword>
<dbReference type="GO" id="GO:0055085">
    <property type="term" value="P:transmembrane transport"/>
    <property type="evidence" value="ECO:0007669"/>
    <property type="project" value="InterPro"/>
</dbReference>
<feature type="signal peptide" evidence="4">
    <location>
        <begin position="1"/>
        <end position="21"/>
    </location>
</feature>
<dbReference type="AlphaFoldDB" id="A0A7G6E2L5"/>
<dbReference type="CDD" id="cd13603">
    <property type="entry name" value="PBP2_TRAP_Siap_TeaA_like"/>
    <property type="match status" value="1"/>
</dbReference>
<dbReference type="PANTHER" id="PTHR33376:SF7">
    <property type="entry name" value="C4-DICARBOXYLATE-BINDING PROTEIN DCTB"/>
    <property type="match status" value="1"/>
</dbReference>
<dbReference type="Proteomes" id="UP000515847">
    <property type="component" value="Chromosome"/>
</dbReference>
<dbReference type="NCBIfam" id="TIGR00787">
    <property type="entry name" value="dctP"/>
    <property type="match status" value="1"/>
</dbReference>
<dbReference type="Gene3D" id="3.40.190.170">
    <property type="entry name" value="Bacterial extracellular solute-binding protein, family 7"/>
    <property type="match status" value="1"/>
</dbReference>
<protein>
    <submittedName>
        <fullName evidence="5">DctP family TRAP transporter solute-binding subunit</fullName>
    </submittedName>
</protein>
<sequence>MKKRFLIFLGIMLLSMSLVLTGCGGAKDSGTKPADQKPAEKYIIRLGLNQPTSSPEYKGLEIFKQKLEQESGGRLQVQLFPSMQLGSMREQAEAVQIGSNEMTLQPVSVMTPFTPTVQIVDLPCLFPSVDVFFKVMEDGVGSKILDTMKEKGLVGLGFWNGGAKHFTTKNKEIHKPEDFKGVKMRVMPSPLLIAQYEAWGASPIPIEYAELYNALQQGVVDGQENPVQTIALNKFYEVQNTMILSGHGYMTYILVANKAWFEKLPADLQQLIIKVNAEASKEGRKLVADSEAKYLEDIKKSGIKIYELKPEEKKLFAKASQPVHEKFTKTELEKALLKEIYEKVEKYSK</sequence>
<dbReference type="InterPro" id="IPR038404">
    <property type="entry name" value="TRAP_DctP_sf"/>
</dbReference>
<evidence type="ECO:0000256" key="2">
    <source>
        <dbReference type="ARBA" id="ARBA00022448"/>
    </source>
</evidence>
<dbReference type="OrthoDB" id="9815946at2"/>
<evidence type="ECO:0000256" key="4">
    <source>
        <dbReference type="SAM" id="SignalP"/>
    </source>
</evidence>
<comment type="similarity">
    <text evidence="1">Belongs to the bacterial solute-binding protein 7 family.</text>
</comment>
<proteinExistence type="inferred from homology"/>
<reference evidence="5 6" key="1">
    <citation type="journal article" date="2019" name="Front. Microbiol.">
        <title>Thermoanaerosceptrum fracticalcis gen. nov. sp. nov., a Novel Fumarate-Fermenting Microorganism From a Deep Fractured Carbonate Aquifer of the US Great Basin.</title>
        <authorList>
            <person name="Hamilton-Brehm S.D."/>
            <person name="Stewart L.E."/>
            <person name="Zavarin M."/>
            <person name="Caldwell M."/>
            <person name="Lawson P.A."/>
            <person name="Onstott T.C."/>
            <person name="Grzymski J."/>
            <person name="Neveux I."/>
            <person name="Lollar B.S."/>
            <person name="Russell C.E."/>
            <person name="Moser D.P."/>
        </authorList>
    </citation>
    <scope>NUCLEOTIDE SEQUENCE [LARGE SCALE GENOMIC DNA]</scope>
    <source>
        <strain evidence="5 6">DRI-13</strain>
    </source>
</reference>
<accession>A0A7G6E2L5</accession>
<dbReference type="InterPro" id="IPR004682">
    <property type="entry name" value="TRAP_DctP"/>
</dbReference>
<dbReference type="PROSITE" id="PS51257">
    <property type="entry name" value="PROKAR_LIPOPROTEIN"/>
    <property type="match status" value="1"/>
</dbReference>
<dbReference type="NCBIfam" id="NF037995">
    <property type="entry name" value="TRAP_S1"/>
    <property type="match status" value="1"/>
</dbReference>
<name>A0A7G6E2L5_THEFR</name>
<evidence type="ECO:0000313" key="6">
    <source>
        <dbReference type="Proteomes" id="UP000515847"/>
    </source>
</evidence>
<dbReference type="PANTHER" id="PTHR33376">
    <property type="match status" value="1"/>
</dbReference>
<feature type="chain" id="PRO_5039072448" evidence="4">
    <location>
        <begin position="22"/>
        <end position="349"/>
    </location>
</feature>